<evidence type="ECO:0000313" key="10">
    <source>
        <dbReference type="EMBL" id="MEQ2270426.1"/>
    </source>
</evidence>
<keyword evidence="4" id="KW-0732">Signal</keyword>
<accession>A0ABV0WP72</accession>
<name>A0ABV0WP72_9TELE</name>
<feature type="transmembrane region" description="Helical" evidence="9">
    <location>
        <begin position="327"/>
        <end position="346"/>
    </location>
</feature>
<dbReference type="InterPro" id="IPR025958">
    <property type="entry name" value="SID1_TM_fam"/>
</dbReference>
<dbReference type="PANTHER" id="PTHR12185">
    <property type="entry name" value="SID1 TRANSMEMBRANE FAMILY MEMEBER"/>
    <property type="match status" value="1"/>
</dbReference>
<feature type="transmembrane region" description="Helical" evidence="9">
    <location>
        <begin position="270"/>
        <end position="292"/>
    </location>
</feature>
<evidence type="ECO:0000256" key="6">
    <source>
        <dbReference type="ARBA" id="ARBA00023136"/>
    </source>
</evidence>
<feature type="transmembrane region" description="Helical" evidence="9">
    <location>
        <begin position="385"/>
        <end position="405"/>
    </location>
</feature>
<dbReference type="EMBL" id="JAHRIM010060073">
    <property type="protein sequence ID" value="MEQ2270426.1"/>
    <property type="molecule type" value="Genomic_DNA"/>
</dbReference>
<keyword evidence="5 9" id="KW-1133">Transmembrane helix</keyword>
<organism evidence="10 11">
    <name type="scientific">Xenotaenia resolanae</name>
    <dbReference type="NCBI Taxonomy" id="208358"/>
    <lineage>
        <taxon>Eukaryota</taxon>
        <taxon>Metazoa</taxon>
        <taxon>Chordata</taxon>
        <taxon>Craniata</taxon>
        <taxon>Vertebrata</taxon>
        <taxon>Euteleostomi</taxon>
        <taxon>Actinopterygii</taxon>
        <taxon>Neopterygii</taxon>
        <taxon>Teleostei</taxon>
        <taxon>Neoteleostei</taxon>
        <taxon>Acanthomorphata</taxon>
        <taxon>Ovalentaria</taxon>
        <taxon>Atherinomorphae</taxon>
        <taxon>Cyprinodontiformes</taxon>
        <taxon>Goodeidae</taxon>
        <taxon>Xenotaenia</taxon>
    </lineage>
</organism>
<comment type="caution">
    <text evidence="10">The sequence shown here is derived from an EMBL/GenBank/DDBJ whole genome shotgun (WGS) entry which is preliminary data.</text>
</comment>
<feature type="region of interest" description="Disordered" evidence="8">
    <location>
        <begin position="1"/>
        <end position="22"/>
    </location>
</feature>
<dbReference type="Proteomes" id="UP001444071">
    <property type="component" value="Unassembled WGS sequence"/>
</dbReference>
<gene>
    <name evidence="10" type="primary">SIDT2_1</name>
    <name evidence="10" type="ORF">XENORESO_006130</name>
</gene>
<evidence type="ECO:0000256" key="9">
    <source>
        <dbReference type="SAM" id="Phobius"/>
    </source>
</evidence>
<evidence type="ECO:0000256" key="3">
    <source>
        <dbReference type="ARBA" id="ARBA00022692"/>
    </source>
</evidence>
<feature type="transmembrane region" description="Helical" evidence="9">
    <location>
        <begin position="436"/>
        <end position="455"/>
    </location>
</feature>
<feature type="transmembrane region" description="Helical" evidence="9">
    <location>
        <begin position="245"/>
        <end position="264"/>
    </location>
</feature>
<evidence type="ECO:0000256" key="7">
    <source>
        <dbReference type="ARBA" id="ARBA00023180"/>
    </source>
</evidence>
<comment type="similarity">
    <text evidence="2">Belongs to the SID1 family.</text>
</comment>
<evidence type="ECO:0000256" key="8">
    <source>
        <dbReference type="SAM" id="MobiDB-lite"/>
    </source>
</evidence>
<comment type="subcellular location">
    <subcellularLocation>
        <location evidence="1">Membrane</location>
        <topology evidence="1">Multi-pass membrane protein</topology>
    </subcellularLocation>
</comment>
<feature type="transmembrane region" description="Helical" evidence="9">
    <location>
        <begin position="141"/>
        <end position="159"/>
    </location>
</feature>
<keyword evidence="11" id="KW-1185">Reference proteome</keyword>
<keyword evidence="6 9" id="KW-0472">Membrane</keyword>
<proteinExistence type="inferred from homology"/>
<feature type="transmembrane region" description="Helical" evidence="9">
    <location>
        <begin position="87"/>
        <end position="107"/>
    </location>
</feature>
<protein>
    <submittedName>
        <fullName evidence="10">SID1 transmembrane member 2</fullName>
    </submittedName>
</protein>
<evidence type="ECO:0000256" key="4">
    <source>
        <dbReference type="ARBA" id="ARBA00022729"/>
    </source>
</evidence>
<evidence type="ECO:0000256" key="5">
    <source>
        <dbReference type="ARBA" id="ARBA00022989"/>
    </source>
</evidence>
<dbReference type="Pfam" id="PF13965">
    <property type="entry name" value="SID-1_RNA_chan"/>
    <property type="match status" value="1"/>
</dbReference>
<dbReference type="PANTHER" id="PTHR12185:SF16">
    <property type="entry name" value="SID1 TRANSMEMBRANE FAMILY MEMBER 2"/>
    <property type="match status" value="1"/>
</dbReference>
<feature type="transmembrane region" description="Helical" evidence="9">
    <location>
        <begin position="352"/>
        <end position="373"/>
    </location>
</feature>
<feature type="non-terminal residue" evidence="10">
    <location>
        <position position="1"/>
    </location>
</feature>
<evidence type="ECO:0000313" key="11">
    <source>
        <dbReference type="Proteomes" id="UP001444071"/>
    </source>
</evidence>
<feature type="compositionally biased region" description="Polar residues" evidence="8">
    <location>
        <begin position="1"/>
        <end position="21"/>
    </location>
</feature>
<evidence type="ECO:0000256" key="1">
    <source>
        <dbReference type="ARBA" id="ARBA00004141"/>
    </source>
</evidence>
<keyword evidence="7" id="KW-0325">Glycoprotein</keyword>
<keyword evidence="3 9" id="KW-0812">Transmembrane</keyword>
<reference evidence="10 11" key="1">
    <citation type="submission" date="2021-06" db="EMBL/GenBank/DDBJ databases">
        <authorList>
            <person name="Palmer J.M."/>
        </authorList>
    </citation>
    <scope>NUCLEOTIDE SEQUENCE [LARGE SCALE GENOMIC DNA]</scope>
    <source>
        <strain evidence="10 11">XR_2019</strain>
        <tissue evidence="10">Muscle</tissue>
    </source>
</reference>
<feature type="region of interest" description="Disordered" evidence="8">
    <location>
        <begin position="486"/>
        <end position="509"/>
    </location>
</feature>
<evidence type="ECO:0000256" key="2">
    <source>
        <dbReference type="ARBA" id="ARBA00006618"/>
    </source>
</evidence>
<sequence>DNGSTLSSEAITDSATSTDNNYGYIERSLDSVARSRQESLSSVEEDDYDTLGDIDSDKNIVRTKKYLCVADLARKDKRVLSKKYQIYFWNIATIAVFYALPVIQLVITYQTVVNVTGNQDICYYNFLCAHPLGALSAFNNILSNLGYVMLGLLFLLIVLKRDVMNNRALLRNDLSALECGIPKHFGVYYAMGTALMMEGLLSACYHVCPNYTNFQFDTSFMYMIAGLCMLKLYQKRHPDINASAYTAYACLAAVIFFSVLGVVFGRGNTVFWIVFSVIHILATLLLSTQLYYMGRWRLDSGVLRRIVYVIYTDCIRQCSGPMYIDRMVLLVMGNIVNWSLAAYGLIVRPNDFASYLLAIGICNLLLYFAFYIIMKLRSGERIKCLPLVCILFTAVVWGFALYFFFQGLSTWQKTPAESREHNRDCILLSFFDDHDIWHFLSSIAMFGSFLVLLTMDDDLDSVQRDKIYPVACLFIRLSVSMSLPLRASRGGGKGSRPSPSTCEDTRADPEADRHRVTLKCSVLLPSSMLLLLSVFTAAATDDDNTANTKLCLDSFVWSPLWLTQQETMRFVCYVLFCRVVCVYKRSKHESCPICQWPSVF</sequence>